<sequence>MVREDHLIQELDSTNINALTCNIEDLSNYLPPGSPNLSIITKNIRSIHKNSNIDDLEINLDLLEKNIDVLVLTECRIDPKKPLPNKPNYVTHNTTLKVNQNDGVVIFIKNSIEHSVKEINLSGASCLEISIFTYSIICIYRSPSEKNPDNFIKSLETHLNSPHLKNKNIIILGDININIIEGNCDNYGSIYLDMLAEHNLLPGHRFDTRINSCLDHIITNLNPTKFSATIAV</sequence>
<comment type="caution">
    <text evidence="1">The sequence shown here is derived from an EMBL/GenBank/DDBJ whole genome shotgun (WGS) entry which is preliminary data.</text>
</comment>
<evidence type="ECO:0008006" key="3">
    <source>
        <dbReference type="Google" id="ProtNLM"/>
    </source>
</evidence>
<accession>A0ABQ7Q9F0</accession>
<evidence type="ECO:0000313" key="2">
    <source>
        <dbReference type="Proteomes" id="UP000823941"/>
    </source>
</evidence>
<dbReference type="SUPFAM" id="SSF56219">
    <property type="entry name" value="DNase I-like"/>
    <property type="match status" value="1"/>
</dbReference>
<gene>
    <name evidence="1" type="ORF">JYU34_013253</name>
</gene>
<keyword evidence="2" id="KW-1185">Reference proteome</keyword>
<reference evidence="1 2" key="1">
    <citation type="submission" date="2021-06" db="EMBL/GenBank/DDBJ databases">
        <title>A haploid diamondback moth (Plutella xylostella L.) genome assembly resolves 31 chromosomes and identifies a diamide resistance mutation.</title>
        <authorList>
            <person name="Ward C.M."/>
            <person name="Perry K.D."/>
            <person name="Baker G."/>
            <person name="Powis K."/>
            <person name="Heckel D.G."/>
            <person name="Baxter S.W."/>
        </authorList>
    </citation>
    <scope>NUCLEOTIDE SEQUENCE [LARGE SCALE GENOMIC DNA]</scope>
    <source>
        <strain evidence="1 2">LV</strain>
        <tissue evidence="1">Single pupa</tissue>
    </source>
</reference>
<organism evidence="1 2">
    <name type="scientific">Plutella xylostella</name>
    <name type="common">Diamondback moth</name>
    <name type="synonym">Plutella maculipennis</name>
    <dbReference type="NCBI Taxonomy" id="51655"/>
    <lineage>
        <taxon>Eukaryota</taxon>
        <taxon>Metazoa</taxon>
        <taxon>Ecdysozoa</taxon>
        <taxon>Arthropoda</taxon>
        <taxon>Hexapoda</taxon>
        <taxon>Insecta</taxon>
        <taxon>Pterygota</taxon>
        <taxon>Neoptera</taxon>
        <taxon>Endopterygota</taxon>
        <taxon>Lepidoptera</taxon>
        <taxon>Glossata</taxon>
        <taxon>Ditrysia</taxon>
        <taxon>Yponomeutoidea</taxon>
        <taxon>Plutellidae</taxon>
        <taxon>Plutella</taxon>
    </lineage>
</organism>
<protein>
    <recommendedName>
        <fullName evidence="3">Endonuclease/exonuclease/phosphatase domain-containing protein</fullName>
    </recommendedName>
</protein>
<proteinExistence type="predicted"/>
<evidence type="ECO:0000313" key="1">
    <source>
        <dbReference type="EMBL" id="KAG7301859.1"/>
    </source>
</evidence>
<dbReference type="InterPro" id="IPR036691">
    <property type="entry name" value="Endo/exonu/phosph_ase_sf"/>
</dbReference>
<dbReference type="Gene3D" id="3.60.10.10">
    <property type="entry name" value="Endonuclease/exonuclease/phosphatase"/>
    <property type="match status" value="1"/>
</dbReference>
<dbReference type="Proteomes" id="UP000823941">
    <property type="component" value="Chromosome 18"/>
</dbReference>
<name>A0ABQ7Q9F0_PLUXY</name>
<dbReference type="EMBL" id="JAHIBW010000018">
    <property type="protein sequence ID" value="KAG7301859.1"/>
    <property type="molecule type" value="Genomic_DNA"/>
</dbReference>